<accession>A0A1Y3ME72</accession>
<protein>
    <submittedName>
        <fullName evidence="4">PucR family transcriptional regulator</fullName>
    </submittedName>
</protein>
<evidence type="ECO:0000313" key="5">
    <source>
        <dbReference type="Proteomes" id="UP000195321"/>
    </source>
</evidence>
<evidence type="ECO:0000259" key="2">
    <source>
        <dbReference type="Pfam" id="PF13556"/>
    </source>
</evidence>
<dbReference type="InterPro" id="IPR042070">
    <property type="entry name" value="PucR_C-HTH_sf"/>
</dbReference>
<dbReference type="InterPro" id="IPR041522">
    <property type="entry name" value="CdaR_GGDEF"/>
</dbReference>
<dbReference type="AlphaFoldDB" id="A0A1Y3ME72"/>
<dbReference type="Proteomes" id="UP000195321">
    <property type="component" value="Unassembled WGS sequence"/>
</dbReference>
<evidence type="ECO:0000313" key="4">
    <source>
        <dbReference type="EMBL" id="OUM46730.1"/>
    </source>
</evidence>
<evidence type="ECO:0000259" key="3">
    <source>
        <dbReference type="Pfam" id="PF17853"/>
    </source>
</evidence>
<sequence>MKNNSLKVTFDNLEEFADIISEILQCPITVEDVNHRLLAYSTHDERTDSARIATIMGRRVPEKVINNLWKEGVIPTLLKSREPIHVKKIDNIGLGDRVAISIWNKEDVLGFIWALEIKRSLTEQDYALMKKSAEAVKSKLLQLQTRKNKKDERSQEFFWKLLTNHIQTNEEIIENFQVLHITPASLFNVVVFHFEQEITSEKEKQISYLLKTSEHLKILLYTIDRNKLILLTSLDNLSQPSHEINNFVERFVNTMEKRYEIKSIKPAFSSVYSDYQKISKAYKETLIVLSIKEKFPSDTANIHGYQNMGIYQLIDLLLEQRKQEEYENQALQKLHKYDCKYNSNLVETLEIFLNNDSNTSEVAKVLNIHVNTLSYRLKRICEISEIDLKDPNQKMVLYLDLKLQKFM</sequence>
<proteinExistence type="inferred from homology"/>
<comment type="similarity">
    <text evidence="1">Belongs to the CdaR family.</text>
</comment>
<dbReference type="Pfam" id="PF13556">
    <property type="entry name" value="HTH_30"/>
    <property type="match status" value="1"/>
</dbReference>
<dbReference type="PANTHER" id="PTHR33744:SF1">
    <property type="entry name" value="DNA-BINDING TRANSCRIPTIONAL ACTIVATOR ADER"/>
    <property type="match status" value="1"/>
</dbReference>
<name>A0A1Y3ME72_9BACI</name>
<dbReference type="InterPro" id="IPR025736">
    <property type="entry name" value="PucR_C-HTH_dom"/>
</dbReference>
<reference evidence="4 5" key="1">
    <citation type="submission" date="2017-02" db="EMBL/GenBank/DDBJ databases">
        <title>Bacillus pseudomycoides isolate FSL K6-0042.</title>
        <authorList>
            <person name="Kovac J."/>
        </authorList>
    </citation>
    <scope>NUCLEOTIDE SEQUENCE [LARGE SCALE GENOMIC DNA]</scope>
    <source>
        <strain evidence="4 5">FSL K6-0042</strain>
    </source>
</reference>
<dbReference type="EMBL" id="MWPX01000036">
    <property type="protein sequence ID" value="OUM46730.1"/>
    <property type="molecule type" value="Genomic_DNA"/>
</dbReference>
<dbReference type="RefSeq" id="WP_016113375.1">
    <property type="nucleotide sequence ID" value="NZ_CP189809.1"/>
</dbReference>
<evidence type="ECO:0000256" key="1">
    <source>
        <dbReference type="ARBA" id="ARBA00006754"/>
    </source>
</evidence>
<dbReference type="InterPro" id="IPR051448">
    <property type="entry name" value="CdaR-like_regulators"/>
</dbReference>
<dbReference type="PANTHER" id="PTHR33744">
    <property type="entry name" value="CARBOHYDRATE DIACID REGULATOR"/>
    <property type="match status" value="1"/>
</dbReference>
<dbReference type="Gene3D" id="3.30.450.40">
    <property type="match status" value="1"/>
</dbReference>
<gene>
    <name evidence="4" type="ORF">BW425_22170</name>
</gene>
<dbReference type="InterPro" id="IPR029016">
    <property type="entry name" value="GAF-like_dom_sf"/>
</dbReference>
<feature type="domain" description="CdaR GGDEF-like" evidence="3">
    <location>
        <begin position="168"/>
        <end position="290"/>
    </location>
</feature>
<organism evidence="4 5">
    <name type="scientific">Bacillus pseudomycoides</name>
    <dbReference type="NCBI Taxonomy" id="64104"/>
    <lineage>
        <taxon>Bacteria</taxon>
        <taxon>Bacillati</taxon>
        <taxon>Bacillota</taxon>
        <taxon>Bacilli</taxon>
        <taxon>Bacillales</taxon>
        <taxon>Bacillaceae</taxon>
        <taxon>Bacillus</taxon>
        <taxon>Bacillus cereus group</taxon>
    </lineage>
</organism>
<dbReference type="Pfam" id="PF17853">
    <property type="entry name" value="GGDEF_2"/>
    <property type="match status" value="1"/>
</dbReference>
<dbReference type="Gene3D" id="1.10.10.2840">
    <property type="entry name" value="PucR C-terminal helix-turn-helix domain"/>
    <property type="match status" value="1"/>
</dbReference>
<feature type="domain" description="PucR C-terminal helix-turn-helix" evidence="2">
    <location>
        <begin position="345"/>
        <end position="402"/>
    </location>
</feature>
<comment type="caution">
    <text evidence="4">The sequence shown here is derived from an EMBL/GenBank/DDBJ whole genome shotgun (WGS) entry which is preliminary data.</text>
</comment>